<dbReference type="AlphaFoldDB" id="A0A3D9XTG3"/>
<sequence length="224" mass="23415">MIFASGRALSTAGPPAAKAKSGFDERRAFSGGIIGRKRTSPAESAGKPCDGAASSLPDLRAARPGGANGVEADAPLSPPGSPHLSQSGYLAVSGGANPRRACAILSPADIRRVHKVSRQLCRERECNDDGGFGLARVWWTGASWQPDRARRRQRDPADRRSVPDLSLCLPPRHVRDGRRPAAPDLLPACQARAGGWQAAGPLRNLPVIEDLAAAISPAGRTGNG</sequence>
<feature type="region of interest" description="Disordered" evidence="1">
    <location>
        <begin position="145"/>
        <end position="164"/>
    </location>
</feature>
<dbReference type="EMBL" id="QTUJ01000001">
    <property type="protein sequence ID" value="REF73001.1"/>
    <property type="molecule type" value="Genomic_DNA"/>
</dbReference>
<evidence type="ECO:0000313" key="3">
    <source>
        <dbReference type="Proteomes" id="UP000256941"/>
    </source>
</evidence>
<dbReference type="Proteomes" id="UP000256941">
    <property type="component" value="Unassembled WGS sequence"/>
</dbReference>
<organism evidence="2 3">
    <name type="scientific">Paracoccus versutus</name>
    <name type="common">Thiobacillus versutus</name>
    <dbReference type="NCBI Taxonomy" id="34007"/>
    <lineage>
        <taxon>Bacteria</taxon>
        <taxon>Pseudomonadati</taxon>
        <taxon>Pseudomonadota</taxon>
        <taxon>Alphaproteobacteria</taxon>
        <taxon>Rhodobacterales</taxon>
        <taxon>Paracoccaceae</taxon>
        <taxon>Paracoccus</taxon>
    </lineage>
</organism>
<comment type="caution">
    <text evidence="2">The sequence shown here is derived from an EMBL/GenBank/DDBJ whole genome shotgun (WGS) entry which is preliminary data.</text>
</comment>
<accession>A0A3D9XTG3</accession>
<reference evidence="2 3" key="1">
    <citation type="submission" date="2018-08" db="EMBL/GenBank/DDBJ databases">
        <title>Genomic Encyclopedia of Archaeal and Bacterial Type Strains, Phase II (KMG-II): from individual species to whole genera.</title>
        <authorList>
            <person name="Goeker M."/>
        </authorList>
    </citation>
    <scope>NUCLEOTIDE SEQUENCE [LARGE SCALE GENOMIC DNA]</scope>
    <source>
        <strain evidence="2 3">DSM 17099</strain>
    </source>
</reference>
<evidence type="ECO:0000256" key="1">
    <source>
        <dbReference type="SAM" id="MobiDB-lite"/>
    </source>
</evidence>
<feature type="region of interest" description="Disordered" evidence="1">
    <location>
        <begin position="1"/>
        <end position="91"/>
    </location>
</feature>
<gene>
    <name evidence="2" type="ORF">BDD41_1505</name>
</gene>
<proteinExistence type="predicted"/>
<evidence type="ECO:0000313" key="2">
    <source>
        <dbReference type="EMBL" id="REF73001.1"/>
    </source>
</evidence>
<name>A0A3D9XTG3_PARVE</name>
<protein>
    <submittedName>
        <fullName evidence="2">Uncharacterized protein</fullName>
    </submittedName>
</protein>